<keyword evidence="5" id="KW-0560">Oxidoreductase</keyword>
<keyword evidence="1" id="KW-0408">Iron</keyword>
<dbReference type="Gene3D" id="3.30.70.20">
    <property type="match status" value="1"/>
</dbReference>
<keyword evidence="2" id="KW-0963">Cytoplasm</keyword>
<keyword evidence="3" id="KW-0819">tRNA processing</keyword>
<evidence type="ECO:0000256" key="3">
    <source>
        <dbReference type="ARBA" id="ARBA00022694"/>
    </source>
</evidence>
<evidence type="ECO:0000313" key="7">
    <source>
        <dbReference type="EMBL" id="MBC8542430.1"/>
    </source>
</evidence>
<dbReference type="GO" id="GO:0008616">
    <property type="term" value="P:tRNA queuosine(34) biosynthetic process"/>
    <property type="evidence" value="ECO:0007669"/>
    <property type="project" value="UniProtKB-KW"/>
</dbReference>
<dbReference type="GO" id="GO:0051539">
    <property type="term" value="F:4 iron, 4 sulfur cluster binding"/>
    <property type="evidence" value="ECO:0007669"/>
    <property type="project" value="UniProtKB-KW"/>
</dbReference>
<evidence type="ECO:0000259" key="6">
    <source>
        <dbReference type="PROSITE" id="PS51379"/>
    </source>
</evidence>
<evidence type="ECO:0000256" key="5">
    <source>
        <dbReference type="ARBA" id="ARBA00023002"/>
    </source>
</evidence>
<dbReference type="PROSITE" id="PS51379">
    <property type="entry name" value="4FE4S_FER_2"/>
    <property type="match status" value="1"/>
</dbReference>
<dbReference type="AlphaFoldDB" id="A0A926DSF0"/>
<evidence type="ECO:0000256" key="1">
    <source>
        <dbReference type="ARBA" id="ARBA00022485"/>
    </source>
</evidence>
<dbReference type="InterPro" id="IPR004453">
    <property type="entry name" value="QueG"/>
</dbReference>
<protein>
    <submittedName>
        <fullName evidence="7">DUF1730 domain-containing protein</fullName>
    </submittedName>
</protein>
<dbReference type="PANTHER" id="PTHR30002">
    <property type="entry name" value="EPOXYQUEUOSINE REDUCTASE"/>
    <property type="match status" value="1"/>
</dbReference>
<keyword evidence="1" id="KW-0479">Metal-binding</keyword>
<comment type="caution">
    <text evidence="7">The sequence shown here is derived from an EMBL/GenBank/DDBJ whole genome shotgun (WGS) entry which is preliminary data.</text>
</comment>
<keyword evidence="4" id="KW-0671">Queuosine biosynthesis</keyword>
<evidence type="ECO:0000256" key="2">
    <source>
        <dbReference type="ARBA" id="ARBA00022490"/>
    </source>
</evidence>
<dbReference type="PANTHER" id="PTHR30002:SF4">
    <property type="entry name" value="EPOXYQUEUOSINE REDUCTASE"/>
    <property type="match status" value="1"/>
</dbReference>
<dbReference type="Pfam" id="PF13484">
    <property type="entry name" value="Fer4_16"/>
    <property type="match status" value="1"/>
</dbReference>
<keyword evidence="8" id="KW-1185">Reference proteome</keyword>
<gene>
    <name evidence="7" type="ORF">H8730_02565</name>
</gene>
<dbReference type="Proteomes" id="UP000657006">
    <property type="component" value="Unassembled WGS sequence"/>
</dbReference>
<dbReference type="RefSeq" id="WP_177717875.1">
    <property type="nucleotide sequence ID" value="NZ_JACRSQ010000002.1"/>
</dbReference>
<dbReference type="SUPFAM" id="SSF54862">
    <property type="entry name" value="4Fe-4S ferredoxins"/>
    <property type="match status" value="1"/>
</dbReference>
<dbReference type="Pfam" id="PF08331">
    <property type="entry name" value="QueG_DUF1730"/>
    <property type="match status" value="1"/>
</dbReference>
<proteinExistence type="predicted"/>
<accession>A0A926DSF0</accession>
<dbReference type="InterPro" id="IPR013542">
    <property type="entry name" value="QueG_DUF1730"/>
</dbReference>
<evidence type="ECO:0000313" key="8">
    <source>
        <dbReference type="Proteomes" id="UP000657006"/>
    </source>
</evidence>
<reference evidence="7" key="1">
    <citation type="submission" date="2020-08" db="EMBL/GenBank/DDBJ databases">
        <title>Genome public.</title>
        <authorList>
            <person name="Liu C."/>
            <person name="Sun Q."/>
        </authorList>
    </citation>
    <scope>NUCLEOTIDE SEQUENCE</scope>
    <source>
        <strain evidence="7">NSJ-32</strain>
    </source>
</reference>
<dbReference type="GO" id="GO:0052693">
    <property type="term" value="F:epoxyqueuosine reductase activity"/>
    <property type="evidence" value="ECO:0007669"/>
    <property type="project" value="TreeGrafter"/>
</dbReference>
<keyword evidence="1" id="KW-0411">Iron-sulfur</keyword>
<name>A0A926DSF0_9FIRM</name>
<dbReference type="EMBL" id="JACRSQ010000002">
    <property type="protein sequence ID" value="MBC8542430.1"/>
    <property type="molecule type" value="Genomic_DNA"/>
</dbReference>
<evidence type="ECO:0000256" key="4">
    <source>
        <dbReference type="ARBA" id="ARBA00022785"/>
    </source>
</evidence>
<sequence length="287" mass="33053">MNSIGIEAVAFLPPGPYEKLEQFLRDRQWEPERAKQYATPSYLLEDVRSVITALFPYYAGEEAGNLSLYCRGRDYHRVIKEYFERLLHFLNQEISEVEIHARVCVDTGPVIDRYFAMRGGLAEAGRNNLLYRKGMGSYFFIGSMLVNLPFLTEEVEPQMAAACRECERCIRSCPGGALKRDGTFDPQRCRSAITQKKGELEDWEWTILEKDSLIFGCDVCQRVCPMNQHLLPTALPEFREDRIITVSKAELEGLSERRFQEIYGDRAFAWRGKKVLLRNLNINGGEE</sequence>
<dbReference type="InterPro" id="IPR017896">
    <property type="entry name" value="4Fe4S_Fe-S-bd"/>
</dbReference>
<feature type="domain" description="4Fe-4S ferredoxin-type" evidence="6">
    <location>
        <begin position="153"/>
        <end position="183"/>
    </location>
</feature>
<organism evidence="7 8">
    <name type="scientific">Bianquea renquensis</name>
    <dbReference type="NCBI Taxonomy" id="2763661"/>
    <lineage>
        <taxon>Bacteria</taxon>
        <taxon>Bacillati</taxon>
        <taxon>Bacillota</taxon>
        <taxon>Clostridia</taxon>
        <taxon>Eubacteriales</taxon>
        <taxon>Bianqueaceae</taxon>
        <taxon>Bianquea</taxon>
    </lineage>
</organism>
<keyword evidence="1" id="KW-0004">4Fe-4S</keyword>